<organism evidence="3 4">
    <name type="scientific">Dorea hominis</name>
    <dbReference type="NCBI Taxonomy" id="2763040"/>
    <lineage>
        <taxon>Bacteria</taxon>
        <taxon>Bacillati</taxon>
        <taxon>Bacillota</taxon>
        <taxon>Clostridia</taxon>
        <taxon>Lachnospirales</taxon>
        <taxon>Lachnospiraceae</taxon>
        <taxon>Dorea</taxon>
    </lineage>
</organism>
<dbReference type="Proteomes" id="UP000647235">
    <property type="component" value="Unassembled WGS sequence"/>
</dbReference>
<dbReference type="Gene3D" id="3.90.1010.20">
    <property type="match status" value="1"/>
</dbReference>
<evidence type="ECO:0000313" key="4">
    <source>
        <dbReference type="Proteomes" id="UP000647235"/>
    </source>
</evidence>
<sequence>MKKDRSDLEKQLGITDEKNGKDSKANWKDGIYEGSGDGFGGKIQVEVTVKKNKIDQIKILQAKGEDSAYLQKAESILETMKEQQNPDVDTVSGATFSSTGIKNAVQNALERAVQ</sequence>
<dbReference type="SMART" id="SM00900">
    <property type="entry name" value="FMN_bind"/>
    <property type="match status" value="1"/>
</dbReference>
<evidence type="ECO:0000313" key="3">
    <source>
        <dbReference type="EMBL" id="MBC5665032.1"/>
    </source>
</evidence>
<feature type="domain" description="FMN-binding" evidence="2">
    <location>
        <begin position="38"/>
        <end position="112"/>
    </location>
</feature>
<protein>
    <submittedName>
        <fullName evidence="3">FMN-binding protein</fullName>
    </submittedName>
</protein>
<gene>
    <name evidence="3" type="ORF">H8S07_07035</name>
</gene>
<name>A0ABR7EUK5_9FIRM</name>
<dbReference type="Pfam" id="PF04205">
    <property type="entry name" value="FMN_bind"/>
    <property type="match status" value="1"/>
</dbReference>
<comment type="caution">
    <text evidence="3">The sequence shown here is derived from an EMBL/GenBank/DDBJ whole genome shotgun (WGS) entry which is preliminary data.</text>
</comment>
<dbReference type="EMBL" id="JACOOY010000007">
    <property type="protein sequence ID" value="MBC5665032.1"/>
    <property type="molecule type" value="Genomic_DNA"/>
</dbReference>
<keyword evidence="4" id="KW-1185">Reference proteome</keyword>
<feature type="region of interest" description="Disordered" evidence="1">
    <location>
        <begin position="1"/>
        <end position="27"/>
    </location>
</feature>
<evidence type="ECO:0000256" key="1">
    <source>
        <dbReference type="SAM" id="MobiDB-lite"/>
    </source>
</evidence>
<accession>A0ABR7EUK5</accession>
<reference evidence="3 4" key="1">
    <citation type="submission" date="2020-08" db="EMBL/GenBank/DDBJ databases">
        <title>Genome public.</title>
        <authorList>
            <person name="Liu C."/>
            <person name="Sun Q."/>
        </authorList>
    </citation>
    <scope>NUCLEOTIDE SEQUENCE [LARGE SCALE GENOMIC DNA]</scope>
    <source>
        <strain evidence="3 4">NSJ-36</strain>
    </source>
</reference>
<proteinExistence type="predicted"/>
<dbReference type="InterPro" id="IPR007329">
    <property type="entry name" value="FMN-bd"/>
</dbReference>
<evidence type="ECO:0000259" key="2">
    <source>
        <dbReference type="SMART" id="SM00900"/>
    </source>
</evidence>